<dbReference type="AlphaFoldDB" id="B3EPS2"/>
<proteinExistence type="predicted"/>
<dbReference type="HOGENOM" id="CLU_2141424_0_0_10"/>
<dbReference type="EMBL" id="CP001101">
    <property type="protein sequence ID" value="ACE05312.1"/>
    <property type="molecule type" value="Genomic_DNA"/>
</dbReference>
<dbReference type="KEGG" id="cpb:Cphamn1_2417"/>
<protein>
    <submittedName>
        <fullName evidence="2">Uncharacterized protein</fullName>
    </submittedName>
</protein>
<name>B3EPS2_CHLPB</name>
<feature type="region of interest" description="Disordered" evidence="1">
    <location>
        <begin position="1"/>
        <end position="32"/>
    </location>
</feature>
<accession>B3EPS2</accession>
<sequence>MHIPSKEEAGYEEASPKVAEAQEKLKLPKNPVVHRGEDPELFWVNKYGPDDTDDQLSIDIRSLYRHEHIAPEQLMEGLYSVVRDQGQDDQMDLFSTNELFGNYLGIMMCAPP</sequence>
<evidence type="ECO:0000256" key="1">
    <source>
        <dbReference type="SAM" id="MobiDB-lite"/>
    </source>
</evidence>
<organism evidence="2">
    <name type="scientific">Chlorobium phaeobacteroides (strain BS1)</name>
    <dbReference type="NCBI Taxonomy" id="331678"/>
    <lineage>
        <taxon>Bacteria</taxon>
        <taxon>Pseudomonadati</taxon>
        <taxon>Chlorobiota</taxon>
        <taxon>Chlorobiia</taxon>
        <taxon>Chlorobiales</taxon>
        <taxon>Chlorobiaceae</taxon>
        <taxon>Chlorobium/Pelodictyon group</taxon>
        <taxon>Chlorobium</taxon>
    </lineage>
</organism>
<reference evidence="2" key="1">
    <citation type="submission" date="2008-06" db="EMBL/GenBank/DDBJ databases">
        <title>Complete sequence of Chlorobium phaeobacteroides BS1.</title>
        <authorList>
            <consortium name="US DOE Joint Genome Institute"/>
            <person name="Lucas S."/>
            <person name="Copeland A."/>
            <person name="Lapidus A."/>
            <person name="Glavina del Rio T."/>
            <person name="Dalin E."/>
            <person name="Tice H."/>
            <person name="Bruce D."/>
            <person name="Goodwin L."/>
            <person name="Pitluck S."/>
            <person name="Schmutz J."/>
            <person name="Larimer F."/>
            <person name="Land M."/>
            <person name="Hauser L."/>
            <person name="Kyrpides N."/>
            <person name="Ovchinnikova G."/>
            <person name="Li T."/>
            <person name="Liu Z."/>
            <person name="Zhao F."/>
            <person name="Overmann J."/>
            <person name="Bryant D.A."/>
            <person name="Richardson P."/>
        </authorList>
    </citation>
    <scope>NUCLEOTIDE SEQUENCE [LARGE SCALE GENOMIC DNA]</scope>
    <source>
        <strain evidence="2">BS1</strain>
    </source>
</reference>
<dbReference type="STRING" id="331678.Cphamn1_2417"/>
<gene>
    <name evidence="2" type="ordered locus">Cphamn1_2417</name>
</gene>
<evidence type="ECO:0000313" key="2">
    <source>
        <dbReference type="EMBL" id="ACE05312.1"/>
    </source>
</evidence>